<dbReference type="SMART" id="SM00248">
    <property type="entry name" value="ANK"/>
    <property type="match status" value="2"/>
</dbReference>
<dbReference type="AlphaFoldDB" id="A0A9W7AWB9"/>
<dbReference type="InterPro" id="IPR036770">
    <property type="entry name" value="Ankyrin_rpt-contain_sf"/>
</dbReference>
<dbReference type="InterPro" id="IPR002110">
    <property type="entry name" value="Ankyrin_rpt"/>
</dbReference>
<organism evidence="2 3">
    <name type="scientific">Triparma retinervis</name>
    <dbReference type="NCBI Taxonomy" id="2557542"/>
    <lineage>
        <taxon>Eukaryota</taxon>
        <taxon>Sar</taxon>
        <taxon>Stramenopiles</taxon>
        <taxon>Ochrophyta</taxon>
        <taxon>Bolidophyceae</taxon>
        <taxon>Parmales</taxon>
        <taxon>Triparmaceae</taxon>
        <taxon>Triparma</taxon>
    </lineage>
</organism>
<gene>
    <name evidence="2" type="ORF">TrRE_jg8060</name>
</gene>
<feature type="non-terminal residue" evidence="2">
    <location>
        <position position="1"/>
    </location>
</feature>
<dbReference type="Proteomes" id="UP001165082">
    <property type="component" value="Unassembled WGS sequence"/>
</dbReference>
<dbReference type="EMBL" id="BRXZ01001607">
    <property type="protein sequence ID" value="GMH75100.1"/>
    <property type="molecule type" value="Genomic_DNA"/>
</dbReference>
<feature type="repeat" description="ANK" evidence="1">
    <location>
        <begin position="79"/>
        <end position="111"/>
    </location>
</feature>
<dbReference type="PROSITE" id="PS50088">
    <property type="entry name" value="ANK_REPEAT"/>
    <property type="match status" value="1"/>
</dbReference>
<accession>A0A9W7AWB9</accession>
<dbReference type="OrthoDB" id="188462at2759"/>
<protein>
    <submittedName>
        <fullName evidence="2">Uncharacterized protein</fullName>
    </submittedName>
</protein>
<keyword evidence="1" id="KW-0040">ANK repeat</keyword>
<dbReference type="PROSITE" id="PS50297">
    <property type="entry name" value="ANK_REP_REGION"/>
    <property type="match status" value="1"/>
</dbReference>
<comment type="caution">
    <text evidence="2">The sequence shown here is derived from an EMBL/GenBank/DDBJ whole genome shotgun (WGS) entry which is preliminary data.</text>
</comment>
<reference evidence="2" key="1">
    <citation type="submission" date="2022-07" db="EMBL/GenBank/DDBJ databases">
        <title>Genome analysis of Parmales, a sister group of diatoms, reveals the evolutionary specialization of diatoms from phago-mixotrophs to photoautotrophs.</title>
        <authorList>
            <person name="Ban H."/>
            <person name="Sato S."/>
            <person name="Yoshikawa S."/>
            <person name="Kazumasa Y."/>
            <person name="Nakamura Y."/>
            <person name="Ichinomiya M."/>
            <person name="Saitoh K."/>
            <person name="Sato N."/>
            <person name="Blanc-Mathieu R."/>
            <person name="Endo H."/>
            <person name="Kuwata A."/>
            <person name="Ogata H."/>
        </authorList>
    </citation>
    <scope>NUCLEOTIDE SEQUENCE</scope>
</reference>
<dbReference type="SUPFAM" id="SSF48403">
    <property type="entry name" value="Ankyrin repeat"/>
    <property type="match status" value="1"/>
</dbReference>
<evidence type="ECO:0000313" key="3">
    <source>
        <dbReference type="Proteomes" id="UP001165082"/>
    </source>
</evidence>
<name>A0A9W7AWB9_9STRA</name>
<proteinExistence type="predicted"/>
<evidence type="ECO:0000256" key="1">
    <source>
        <dbReference type="PROSITE-ProRule" id="PRU00023"/>
    </source>
</evidence>
<evidence type="ECO:0000313" key="2">
    <source>
        <dbReference type="EMBL" id="GMH75100.1"/>
    </source>
</evidence>
<dbReference type="Pfam" id="PF12796">
    <property type="entry name" value="Ank_2"/>
    <property type="match status" value="1"/>
</dbReference>
<keyword evidence="3" id="KW-1185">Reference proteome</keyword>
<dbReference type="Gene3D" id="1.25.40.20">
    <property type="entry name" value="Ankyrin repeat-containing domain"/>
    <property type="match status" value="1"/>
</dbReference>
<sequence length="128" mass="13962">MCKVIRKGLEEKEREANLLRLASYRRKQGGSSDRYIAPNEKVLAQRTRNDIFDASVKDNPNRVLVLVENGVDVNVLNESGATALMVAAEAGSLEVVKKLIELGADLERTALCSNGSEERVSALFAACI</sequence>